<dbReference type="Proteomes" id="UP000245380">
    <property type="component" value="Unassembled WGS sequence"/>
</dbReference>
<dbReference type="OrthoDB" id="3009281at2"/>
<evidence type="ECO:0000313" key="2">
    <source>
        <dbReference type="Proteomes" id="UP000245380"/>
    </source>
</evidence>
<comment type="caution">
    <text evidence="1">The sequence shown here is derived from an EMBL/GenBank/DDBJ whole genome shotgun (WGS) entry which is preliminary data.</text>
</comment>
<reference evidence="1 2" key="1">
    <citation type="submission" date="2016-11" db="EMBL/GenBank/DDBJ databases">
        <title>Comparative genomics of Acidibacillus ferroxidans species.</title>
        <authorList>
            <person name="Oliveira G."/>
            <person name="Nunes G."/>
            <person name="Oliveira R."/>
            <person name="Araujo F."/>
            <person name="Salim A."/>
            <person name="Scholte L."/>
            <person name="Morais D."/>
            <person name="Nancucheo I."/>
            <person name="Johnson D.B."/>
            <person name="Grail B."/>
            <person name="Bittencourt J."/>
            <person name="Valadares R."/>
        </authorList>
    </citation>
    <scope>NUCLEOTIDE SEQUENCE [LARGE SCALE GENOMIC DNA]</scope>
    <source>
        <strain evidence="1 2">Y002</strain>
    </source>
</reference>
<gene>
    <name evidence="1" type="ORF">BM613_13035</name>
</gene>
<organism evidence="1 2">
    <name type="scientific">Sulfoacidibacillus thermotolerans</name>
    <name type="common">Acidibacillus sulfuroxidans</name>
    <dbReference type="NCBI Taxonomy" id="1765684"/>
    <lineage>
        <taxon>Bacteria</taxon>
        <taxon>Bacillati</taxon>
        <taxon>Bacillota</taxon>
        <taxon>Bacilli</taxon>
        <taxon>Bacillales</taxon>
        <taxon>Alicyclobacillaceae</taxon>
        <taxon>Sulfoacidibacillus</taxon>
    </lineage>
</organism>
<keyword evidence="2" id="KW-1185">Reference proteome</keyword>
<proteinExistence type="predicted"/>
<dbReference type="RefSeq" id="WP_109431642.1">
    <property type="nucleotide sequence ID" value="NZ_MPDK01000036.1"/>
</dbReference>
<dbReference type="EMBL" id="MPDK01000036">
    <property type="protein sequence ID" value="PWI56566.1"/>
    <property type="molecule type" value="Genomic_DNA"/>
</dbReference>
<evidence type="ECO:0000313" key="1">
    <source>
        <dbReference type="EMBL" id="PWI56566.1"/>
    </source>
</evidence>
<accession>A0A2U3D5J8</accession>
<dbReference type="AlphaFoldDB" id="A0A2U3D5J8"/>
<sequence length="150" mass="16253">MSGIFSMVLIFLPFLLTSLWVWNGYHQIEQVDQQVVQSVRAAALAGASDQSQTVQYNAQGEGAISYVINQATAAQGVDQTFDQNPLRVPGLTTTPPVVSFPNATTVQVTEDATYRIPDVYEALATFYGVTNQQGVLPIRVTEEASIKPSS</sequence>
<name>A0A2U3D5J8_SULT2</name>
<protein>
    <submittedName>
        <fullName evidence="1">Uncharacterized protein</fullName>
    </submittedName>
</protein>